<dbReference type="Gene3D" id="3.20.20.70">
    <property type="entry name" value="Aldolase class I"/>
    <property type="match status" value="1"/>
</dbReference>
<dbReference type="Proteomes" id="UP000030653">
    <property type="component" value="Unassembled WGS sequence"/>
</dbReference>
<dbReference type="InterPro" id="IPR013785">
    <property type="entry name" value="Aldolase_TIM"/>
</dbReference>
<gene>
    <name evidence="4" type="ORF">DACRYDRAFT_106059</name>
</gene>
<dbReference type="OMA" id="ISIWVQV"/>
<dbReference type="HOGENOM" id="CLU_038732_9_1_1"/>
<accession>M5GCI4</accession>
<sequence length="361" mass="38185">MHISTPFTRLLSLRTPLILAPMNFTSSPSLTISSSQAGAFPIWALDPRLPFPEFLAQLSLVRSRLAPGTGTGTGNPTSPFQVGVAALGWMLDSPSPIKKMLEHCILSPPGVAAVWLSFGLNLEAQVARIRALDAERSDGRRTLVFLQVGTLQQALEAAAWGVEVLVAQGNEAGGHSWASAPSTSALVGHILAALPGEAGRGRPYVLAAGGVGDGKQVAAYLTLGAEGVVVGTLLAAAEESLFPEENKAALVAAQSGEEALRTQLWDKVQGRPWPEGVTGGALRNKLLDDEGEGVGLEELRRRTREEEGRRIVWAGQGVGGVKAVRPAKEIIDQLQRETVVALQKVGTLLEDDHDSEEQAKL</sequence>
<evidence type="ECO:0000313" key="5">
    <source>
        <dbReference type="Proteomes" id="UP000030653"/>
    </source>
</evidence>
<dbReference type="PANTHER" id="PTHR32332:SF31">
    <property type="entry name" value="2-NITROPROPANE DIOXYGENASE FAMILY, PUTATIVE (AFU_ORTHOLOGUE AFUA_2G09850)-RELATED"/>
    <property type="match status" value="1"/>
</dbReference>
<protein>
    <submittedName>
        <fullName evidence="4">Inosine monophosphate dehydrogenase</fullName>
    </submittedName>
</protein>
<dbReference type="STRING" id="1858805.M5GCI4"/>
<dbReference type="SUPFAM" id="SSF51412">
    <property type="entry name" value="Inosine monophosphate dehydrogenase (IMPDH)"/>
    <property type="match status" value="1"/>
</dbReference>
<dbReference type="AlphaFoldDB" id="M5GCI4"/>
<organism evidence="4 5">
    <name type="scientific">Dacryopinax primogenitus (strain DJM 731)</name>
    <name type="common">Brown rot fungus</name>
    <dbReference type="NCBI Taxonomy" id="1858805"/>
    <lineage>
        <taxon>Eukaryota</taxon>
        <taxon>Fungi</taxon>
        <taxon>Dikarya</taxon>
        <taxon>Basidiomycota</taxon>
        <taxon>Agaricomycotina</taxon>
        <taxon>Dacrymycetes</taxon>
        <taxon>Dacrymycetales</taxon>
        <taxon>Dacrymycetaceae</taxon>
        <taxon>Dacryopinax</taxon>
    </lineage>
</organism>
<reference evidence="4 5" key="1">
    <citation type="journal article" date="2012" name="Science">
        <title>The Paleozoic origin of enzymatic lignin decomposition reconstructed from 31 fungal genomes.</title>
        <authorList>
            <person name="Floudas D."/>
            <person name="Binder M."/>
            <person name="Riley R."/>
            <person name="Barry K."/>
            <person name="Blanchette R.A."/>
            <person name="Henrissat B."/>
            <person name="Martinez A.T."/>
            <person name="Otillar R."/>
            <person name="Spatafora J.W."/>
            <person name="Yadav J.S."/>
            <person name="Aerts A."/>
            <person name="Benoit I."/>
            <person name="Boyd A."/>
            <person name="Carlson A."/>
            <person name="Copeland A."/>
            <person name="Coutinho P.M."/>
            <person name="de Vries R.P."/>
            <person name="Ferreira P."/>
            <person name="Findley K."/>
            <person name="Foster B."/>
            <person name="Gaskell J."/>
            <person name="Glotzer D."/>
            <person name="Gorecki P."/>
            <person name="Heitman J."/>
            <person name="Hesse C."/>
            <person name="Hori C."/>
            <person name="Igarashi K."/>
            <person name="Jurgens J.A."/>
            <person name="Kallen N."/>
            <person name="Kersten P."/>
            <person name="Kohler A."/>
            <person name="Kuees U."/>
            <person name="Kumar T.K.A."/>
            <person name="Kuo A."/>
            <person name="LaButti K."/>
            <person name="Larrondo L.F."/>
            <person name="Lindquist E."/>
            <person name="Ling A."/>
            <person name="Lombard V."/>
            <person name="Lucas S."/>
            <person name="Lundell T."/>
            <person name="Martin R."/>
            <person name="McLaughlin D.J."/>
            <person name="Morgenstern I."/>
            <person name="Morin E."/>
            <person name="Murat C."/>
            <person name="Nagy L.G."/>
            <person name="Nolan M."/>
            <person name="Ohm R.A."/>
            <person name="Patyshakuliyeva A."/>
            <person name="Rokas A."/>
            <person name="Ruiz-Duenas F.J."/>
            <person name="Sabat G."/>
            <person name="Salamov A."/>
            <person name="Samejima M."/>
            <person name="Schmutz J."/>
            <person name="Slot J.C."/>
            <person name="St John F."/>
            <person name="Stenlid J."/>
            <person name="Sun H."/>
            <person name="Sun S."/>
            <person name="Syed K."/>
            <person name="Tsang A."/>
            <person name="Wiebenga A."/>
            <person name="Young D."/>
            <person name="Pisabarro A."/>
            <person name="Eastwood D.C."/>
            <person name="Martin F."/>
            <person name="Cullen D."/>
            <person name="Grigoriev I.V."/>
            <person name="Hibbett D.S."/>
        </authorList>
    </citation>
    <scope>NUCLEOTIDE SEQUENCE [LARGE SCALE GENOMIC DNA]</scope>
    <source>
        <strain evidence="4 5">DJM-731 SS1</strain>
    </source>
</reference>
<evidence type="ECO:0000256" key="1">
    <source>
        <dbReference type="ARBA" id="ARBA00022630"/>
    </source>
</evidence>
<dbReference type="CDD" id="cd04730">
    <property type="entry name" value="NPD_like"/>
    <property type="match status" value="1"/>
</dbReference>
<keyword evidence="1" id="KW-0285">Flavoprotein</keyword>
<dbReference type="OrthoDB" id="2349068at2759"/>
<name>M5GCI4_DACPD</name>
<dbReference type="EMBL" id="JH795859">
    <property type="protein sequence ID" value="EJU03902.1"/>
    <property type="molecule type" value="Genomic_DNA"/>
</dbReference>
<dbReference type="GO" id="GO:0018580">
    <property type="term" value="F:nitronate monooxygenase activity"/>
    <property type="evidence" value="ECO:0007669"/>
    <property type="project" value="InterPro"/>
</dbReference>
<dbReference type="InterPro" id="IPR004136">
    <property type="entry name" value="NMO"/>
</dbReference>
<dbReference type="GeneID" id="63683254"/>
<evidence type="ECO:0000256" key="3">
    <source>
        <dbReference type="ARBA" id="ARBA00023002"/>
    </source>
</evidence>
<dbReference type="RefSeq" id="XP_040630796.1">
    <property type="nucleotide sequence ID" value="XM_040768192.1"/>
</dbReference>
<dbReference type="Pfam" id="PF03060">
    <property type="entry name" value="NMO"/>
    <property type="match status" value="1"/>
</dbReference>
<evidence type="ECO:0000256" key="2">
    <source>
        <dbReference type="ARBA" id="ARBA00022643"/>
    </source>
</evidence>
<proteinExistence type="predicted"/>
<evidence type="ECO:0000313" key="4">
    <source>
        <dbReference type="EMBL" id="EJU03902.1"/>
    </source>
</evidence>
<keyword evidence="3" id="KW-0560">Oxidoreductase</keyword>
<keyword evidence="5" id="KW-1185">Reference proteome</keyword>
<keyword evidence="2" id="KW-0288">FMN</keyword>
<dbReference type="PANTHER" id="PTHR32332">
    <property type="entry name" value="2-NITROPROPANE DIOXYGENASE"/>
    <property type="match status" value="1"/>
</dbReference>